<name>A0A1H7Y744_OLID1</name>
<feature type="transmembrane region" description="Helical" evidence="4">
    <location>
        <begin position="82"/>
        <end position="105"/>
    </location>
</feature>
<dbReference type="AlphaFoldDB" id="A0A1H7Y744"/>
<evidence type="ECO:0000256" key="1">
    <source>
        <dbReference type="ARBA" id="ARBA00023015"/>
    </source>
</evidence>
<feature type="transmembrane region" description="Helical" evidence="4">
    <location>
        <begin position="51"/>
        <end position="70"/>
    </location>
</feature>
<keyword evidence="4" id="KW-1133">Transmembrane helix</keyword>
<dbReference type="EMBL" id="FOAF01000012">
    <property type="protein sequence ID" value="SEM41982.1"/>
    <property type="molecule type" value="Genomic_DNA"/>
</dbReference>
<protein>
    <submittedName>
        <fullName evidence="6">AraC-type DNA-binding protein</fullName>
    </submittedName>
</protein>
<feature type="transmembrane region" description="Helical" evidence="4">
    <location>
        <begin position="23"/>
        <end position="45"/>
    </location>
</feature>
<organism evidence="6 7">
    <name type="scientific">Olivibacter domesticus</name>
    <name type="common">Pseudosphingobacterium domesticum</name>
    <dbReference type="NCBI Taxonomy" id="407022"/>
    <lineage>
        <taxon>Bacteria</taxon>
        <taxon>Pseudomonadati</taxon>
        <taxon>Bacteroidota</taxon>
        <taxon>Sphingobacteriia</taxon>
        <taxon>Sphingobacteriales</taxon>
        <taxon>Sphingobacteriaceae</taxon>
        <taxon>Olivibacter</taxon>
    </lineage>
</organism>
<dbReference type="GO" id="GO:0043565">
    <property type="term" value="F:sequence-specific DNA binding"/>
    <property type="evidence" value="ECO:0007669"/>
    <property type="project" value="InterPro"/>
</dbReference>
<keyword evidence="4" id="KW-0812">Transmembrane</keyword>
<reference evidence="7" key="1">
    <citation type="submission" date="2016-10" db="EMBL/GenBank/DDBJ databases">
        <authorList>
            <person name="Varghese N."/>
            <person name="Submissions S."/>
        </authorList>
    </citation>
    <scope>NUCLEOTIDE SEQUENCE [LARGE SCALE GENOMIC DNA]</scope>
    <source>
        <strain evidence="7">DSM 18733</strain>
    </source>
</reference>
<feature type="transmembrane region" description="Helical" evidence="4">
    <location>
        <begin position="181"/>
        <end position="201"/>
    </location>
</feature>
<dbReference type="Proteomes" id="UP000199421">
    <property type="component" value="Unassembled WGS sequence"/>
</dbReference>
<dbReference type="PANTHER" id="PTHR43280:SF29">
    <property type="entry name" value="ARAC-FAMILY TRANSCRIPTIONAL REGULATOR"/>
    <property type="match status" value="1"/>
</dbReference>
<evidence type="ECO:0000256" key="2">
    <source>
        <dbReference type="ARBA" id="ARBA00023125"/>
    </source>
</evidence>
<dbReference type="Pfam" id="PF12833">
    <property type="entry name" value="HTH_18"/>
    <property type="match status" value="1"/>
</dbReference>
<evidence type="ECO:0000259" key="5">
    <source>
        <dbReference type="PROSITE" id="PS01124"/>
    </source>
</evidence>
<keyword evidence="3" id="KW-0804">Transcription</keyword>
<dbReference type="SMART" id="SM00342">
    <property type="entry name" value="HTH_ARAC"/>
    <property type="match status" value="1"/>
</dbReference>
<keyword evidence="7" id="KW-1185">Reference proteome</keyword>
<dbReference type="STRING" id="407022.SAMN05661044_05140"/>
<feature type="domain" description="HTH araC/xylS-type" evidence="5">
    <location>
        <begin position="239"/>
        <end position="345"/>
    </location>
</feature>
<dbReference type="SUPFAM" id="SSF46689">
    <property type="entry name" value="Homeodomain-like"/>
    <property type="match status" value="1"/>
</dbReference>
<keyword evidence="4" id="KW-0472">Membrane</keyword>
<proteinExistence type="predicted"/>
<keyword evidence="2 6" id="KW-0238">DNA-binding</keyword>
<accession>A0A1H7Y744</accession>
<evidence type="ECO:0000256" key="4">
    <source>
        <dbReference type="SAM" id="Phobius"/>
    </source>
</evidence>
<evidence type="ECO:0000256" key="3">
    <source>
        <dbReference type="ARBA" id="ARBA00023163"/>
    </source>
</evidence>
<dbReference type="PANTHER" id="PTHR43280">
    <property type="entry name" value="ARAC-FAMILY TRANSCRIPTIONAL REGULATOR"/>
    <property type="match status" value="1"/>
</dbReference>
<keyword evidence="1" id="KW-0805">Transcription regulation</keyword>
<gene>
    <name evidence="6" type="ORF">SAMN05661044_05140</name>
</gene>
<dbReference type="InterPro" id="IPR018060">
    <property type="entry name" value="HTH_AraC"/>
</dbReference>
<feature type="transmembrane region" description="Helical" evidence="4">
    <location>
        <begin position="152"/>
        <end position="175"/>
    </location>
</feature>
<evidence type="ECO:0000313" key="7">
    <source>
        <dbReference type="Proteomes" id="UP000199421"/>
    </source>
</evidence>
<dbReference type="GO" id="GO:0003700">
    <property type="term" value="F:DNA-binding transcription factor activity"/>
    <property type="evidence" value="ECO:0007669"/>
    <property type="project" value="InterPro"/>
</dbReference>
<evidence type="ECO:0000313" key="6">
    <source>
        <dbReference type="EMBL" id="SEM41982.1"/>
    </source>
</evidence>
<dbReference type="InterPro" id="IPR009057">
    <property type="entry name" value="Homeodomain-like_sf"/>
</dbReference>
<feature type="transmembrane region" description="Helical" evidence="4">
    <location>
        <begin position="120"/>
        <end position="140"/>
    </location>
</feature>
<dbReference type="PROSITE" id="PS01124">
    <property type="entry name" value="HTH_ARAC_FAMILY_2"/>
    <property type="match status" value="1"/>
</dbReference>
<sequence length="363" mass="42060">MFQAGIAVALLWLNKKRNQYDNLLITLIACIGVHLFAKWVIYAMVDDKDVKLAMNTFIQLAYGPLIYLYVRKLKTGFIPLTYLFLFLPLFIATVAYFSVISSLFVNPVIGHAHLQIYNNWTSYFIVIGNGVYAVITSYLLKKWKKNIPFAEYKLIGSICAIFIFLNGLSIICMAIESNATYLLALRYVAYSLFMVICFLVVRHKYVGTNPPEIVADDEQKSVSDRKPILSSEQLADFADILNTYMRKTKAYLDIDFNMDKLSEDTNISRRYISETLNTYFFKSFYRYINEYRIEEFILELNKRIESDVEINLLSIAYQSGFKTKSSFNLYFKKIVGTTPTDYVKKNQDSLKKSAIQPFVFRLL</sequence>
<dbReference type="Gene3D" id="1.10.10.60">
    <property type="entry name" value="Homeodomain-like"/>
    <property type="match status" value="1"/>
</dbReference>